<reference evidence="2" key="1">
    <citation type="journal article" date="2014" name="Genome Announc.">
        <title>De novo whole-genome sequence and genome annotation of Lichtheimia ramosa.</title>
        <authorList>
            <person name="Linde J."/>
            <person name="Schwartze V."/>
            <person name="Binder U."/>
            <person name="Lass-Florl C."/>
            <person name="Voigt K."/>
            <person name="Horn F."/>
        </authorList>
    </citation>
    <scope>NUCLEOTIDE SEQUENCE</scope>
    <source>
        <strain evidence="2">JMRC FSU:6197</strain>
    </source>
</reference>
<protein>
    <submittedName>
        <fullName evidence="2">Uncharacterized protein</fullName>
    </submittedName>
</protein>
<dbReference type="AlphaFoldDB" id="A0A077X2C2"/>
<keyword evidence="1" id="KW-0472">Membrane</keyword>
<keyword evidence="1" id="KW-0812">Transmembrane</keyword>
<keyword evidence="1" id="KW-1133">Transmembrane helix</keyword>
<evidence type="ECO:0000256" key="1">
    <source>
        <dbReference type="SAM" id="Phobius"/>
    </source>
</evidence>
<name>A0A077X2C2_9FUNG</name>
<proteinExistence type="predicted"/>
<organism evidence="2">
    <name type="scientific">Lichtheimia ramosa</name>
    <dbReference type="NCBI Taxonomy" id="688394"/>
    <lineage>
        <taxon>Eukaryota</taxon>
        <taxon>Fungi</taxon>
        <taxon>Fungi incertae sedis</taxon>
        <taxon>Mucoromycota</taxon>
        <taxon>Mucoromycotina</taxon>
        <taxon>Mucoromycetes</taxon>
        <taxon>Mucorales</taxon>
        <taxon>Lichtheimiaceae</taxon>
        <taxon>Lichtheimia</taxon>
    </lineage>
</organism>
<evidence type="ECO:0000313" key="2">
    <source>
        <dbReference type="EMBL" id="CDS13423.1"/>
    </source>
</evidence>
<feature type="transmembrane region" description="Helical" evidence="1">
    <location>
        <begin position="39"/>
        <end position="60"/>
    </location>
</feature>
<accession>A0A077X2C2</accession>
<dbReference type="EMBL" id="LK023379">
    <property type="protein sequence ID" value="CDS13423.1"/>
    <property type="molecule type" value="Genomic_DNA"/>
</dbReference>
<gene>
    <name evidence="2" type="ORF">LRAMOSA05600</name>
</gene>
<sequence>MATATPLDTSAAVSNNESQTWLKAHGRVMPQFLITLTSYMAIGTLAVFTVTSLFCFFLAVSICEDVIRAAIPTRLLHYDWLIVIDKVQTHLTHLAEWEQRKRDTWPFKHRDMDRFHKMLVALAEYLRDYVHYHRQTPTNTH</sequence>
<dbReference type="OrthoDB" id="2275136at2759"/>